<dbReference type="Gramene" id="RZC79980">
    <property type="protein sequence ID" value="RZC79980"/>
    <property type="gene ID" value="C5167_042557"/>
</dbReference>
<dbReference type="Proteomes" id="UP000316621">
    <property type="component" value="Chromosome 10"/>
</dbReference>
<feature type="compositionally biased region" description="Pro residues" evidence="3">
    <location>
        <begin position="153"/>
        <end position="167"/>
    </location>
</feature>
<name>A0A4Y7L5S3_PAPSO</name>
<evidence type="ECO:0000313" key="6">
    <source>
        <dbReference type="Proteomes" id="UP000316621"/>
    </source>
</evidence>
<accession>A0A4Y7L5S3</accession>
<sequence length="348" mass="38728">MIKREEEKYEKDANKYWDFWHQDKFFKDRHCLDKEWGHYFQEDSETKTILEACDFSPRAVNLVKSHKEFTSDCVNAFVCDLTADDISKQISRSSVDMVTMFLLKDEMPNGLVLLRDYAVGDLAQERLTCKDQMISENFYVRGDGTDRASLQQPLPPPPPLAPLPVLAPPDHRTQEMINEKLKILLAVATGCHVSPTCGVQSVDQVLAAGAKQAVDYTREESHSLGGGRNREFSENYVSLSSGLFMYLVIPGGRAPEYLAMDESVLALVKKFSDLGRPIASVCHGHLILAAAGVDGNLITAAAYEGHPEFNQLFIKVLRGAMSGSDKRILFLRGLVKIDGGIRLMLSAV</sequence>
<dbReference type="GO" id="GO:0032259">
    <property type="term" value="P:methylation"/>
    <property type="evidence" value="ECO:0007669"/>
    <property type="project" value="UniProtKB-KW"/>
</dbReference>
<feature type="region of interest" description="Disordered" evidence="3">
    <location>
        <begin position="145"/>
        <end position="168"/>
    </location>
</feature>
<gene>
    <name evidence="5" type="ORF">C5167_042557</name>
</gene>
<keyword evidence="2" id="KW-0808">Transferase</keyword>
<evidence type="ECO:0000256" key="2">
    <source>
        <dbReference type="ARBA" id="ARBA00022679"/>
    </source>
</evidence>
<dbReference type="Pfam" id="PF01965">
    <property type="entry name" value="DJ-1_PfpI"/>
    <property type="match status" value="1"/>
</dbReference>
<evidence type="ECO:0000256" key="3">
    <source>
        <dbReference type="SAM" id="MobiDB-lite"/>
    </source>
</evidence>
<evidence type="ECO:0000259" key="4">
    <source>
        <dbReference type="Pfam" id="PF01965"/>
    </source>
</evidence>
<feature type="domain" description="DJ-1/PfpI" evidence="4">
    <location>
        <begin position="243"/>
        <end position="293"/>
    </location>
</feature>
<dbReference type="Gene3D" id="3.40.50.880">
    <property type="match status" value="1"/>
</dbReference>
<dbReference type="EMBL" id="CM010724">
    <property type="protein sequence ID" value="RZC79980.1"/>
    <property type="molecule type" value="Genomic_DNA"/>
</dbReference>
<dbReference type="GO" id="GO:0008757">
    <property type="term" value="F:S-adenosylmethionine-dependent methyltransferase activity"/>
    <property type="evidence" value="ECO:0007669"/>
    <property type="project" value="UniProtKB-ARBA"/>
</dbReference>
<dbReference type="InterPro" id="IPR029062">
    <property type="entry name" value="Class_I_gatase-like"/>
</dbReference>
<keyword evidence="6" id="KW-1185">Reference proteome</keyword>
<dbReference type="InterPro" id="IPR026113">
    <property type="entry name" value="METTL2/6/8-like"/>
</dbReference>
<evidence type="ECO:0000256" key="1">
    <source>
        <dbReference type="ARBA" id="ARBA00022603"/>
    </source>
</evidence>
<dbReference type="AlphaFoldDB" id="A0A4Y7L5S3"/>
<dbReference type="STRING" id="3469.A0A4Y7L5S3"/>
<dbReference type="SUPFAM" id="SSF52317">
    <property type="entry name" value="Class I glutamine amidotransferase-like"/>
    <property type="match status" value="1"/>
</dbReference>
<reference evidence="5 6" key="1">
    <citation type="journal article" date="2018" name="Science">
        <title>The opium poppy genome and morphinan production.</title>
        <authorList>
            <person name="Guo L."/>
            <person name="Winzer T."/>
            <person name="Yang X."/>
            <person name="Li Y."/>
            <person name="Ning Z."/>
            <person name="He Z."/>
            <person name="Teodor R."/>
            <person name="Lu Y."/>
            <person name="Bowser T.A."/>
            <person name="Graham I.A."/>
            <person name="Ye K."/>
        </authorList>
    </citation>
    <scope>NUCLEOTIDE SEQUENCE [LARGE SCALE GENOMIC DNA]</scope>
    <source>
        <strain evidence="6">cv. HN1</strain>
        <tissue evidence="5">Leaves</tissue>
    </source>
</reference>
<dbReference type="PANTHER" id="PTHR22809:SF5">
    <property type="entry name" value="TRNA N(3)-METHYLCYTIDINE METHYLTRANSFERASE METTL6"/>
    <property type="match status" value="1"/>
</dbReference>
<organism evidence="5 6">
    <name type="scientific">Papaver somniferum</name>
    <name type="common">Opium poppy</name>
    <dbReference type="NCBI Taxonomy" id="3469"/>
    <lineage>
        <taxon>Eukaryota</taxon>
        <taxon>Viridiplantae</taxon>
        <taxon>Streptophyta</taxon>
        <taxon>Embryophyta</taxon>
        <taxon>Tracheophyta</taxon>
        <taxon>Spermatophyta</taxon>
        <taxon>Magnoliopsida</taxon>
        <taxon>Ranunculales</taxon>
        <taxon>Papaveraceae</taxon>
        <taxon>Papaveroideae</taxon>
        <taxon>Papaver</taxon>
    </lineage>
</organism>
<dbReference type="PANTHER" id="PTHR22809">
    <property type="entry name" value="METHYLTRANSFERASE-RELATED"/>
    <property type="match status" value="1"/>
</dbReference>
<keyword evidence="1" id="KW-0489">Methyltransferase</keyword>
<dbReference type="InterPro" id="IPR002818">
    <property type="entry name" value="DJ-1/PfpI"/>
</dbReference>
<protein>
    <recommendedName>
        <fullName evidence="4">DJ-1/PfpI domain-containing protein</fullName>
    </recommendedName>
</protein>
<proteinExistence type="predicted"/>
<evidence type="ECO:0000313" key="5">
    <source>
        <dbReference type="EMBL" id="RZC79980.1"/>
    </source>
</evidence>